<dbReference type="Pfam" id="PF12662">
    <property type="entry name" value="cEGF"/>
    <property type="match status" value="1"/>
</dbReference>
<keyword evidence="5" id="KW-0732">Signal</keyword>
<dbReference type="InterPro" id="IPR024731">
    <property type="entry name" value="NELL2-like_EGF"/>
</dbReference>
<dbReference type="FunFam" id="2.10.25.10:FF:000003">
    <property type="entry name" value="fibrillin-1 isoform X1"/>
    <property type="match status" value="1"/>
</dbReference>
<evidence type="ECO:0000256" key="13">
    <source>
        <dbReference type="PROSITE-ProRule" id="PRU00461"/>
    </source>
</evidence>
<dbReference type="SMART" id="SM00539">
    <property type="entry name" value="NIDO"/>
    <property type="match status" value="1"/>
</dbReference>
<dbReference type="FunFam" id="2.40.155.10:FF:000001">
    <property type="entry name" value="Nidogen 1"/>
    <property type="match status" value="1"/>
</dbReference>
<protein>
    <submittedName>
        <fullName evidence="17">Nidogen 1</fullName>
    </submittedName>
</protein>
<dbReference type="PROSITE" id="PS51220">
    <property type="entry name" value="NIDO"/>
    <property type="match status" value="1"/>
</dbReference>
<evidence type="ECO:0000256" key="3">
    <source>
        <dbReference type="ARBA" id="ARBA00022530"/>
    </source>
</evidence>
<dbReference type="PROSITE" id="PS51120">
    <property type="entry name" value="LDLRB"/>
    <property type="match status" value="3"/>
</dbReference>
<dbReference type="InterPro" id="IPR018097">
    <property type="entry name" value="EGF_Ca-bd_CS"/>
</dbReference>
<dbReference type="PROSITE" id="PS01186">
    <property type="entry name" value="EGF_2"/>
    <property type="match status" value="3"/>
</dbReference>
<keyword evidence="18" id="KW-1185">Reference proteome</keyword>
<dbReference type="GO" id="GO:0042813">
    <property type="term" value="F:Wnt receptor activity"/>
    <property type="evidence" value="ECO:0007669"/>
    <property type="project" value="TreeGrafter"/>
</dbReference>
<name>A0A8C9G883_PAVCR</name>
<accession>A0A8C9G883</accession>
<dbReference type="Pfam" id="PF07645">
    <property type="entry name" value="EGF_CA"/>
    <property type="match status" value="1"/>
</dbReference>
<evidence type="ECO:0000313" key="17">
    <source>
        <dbReference type="Ensembl" id="ENSPSTP00000026246.1"/>
    </source>
</evidence>
<sequence length="903" mass="99222">LLGHKVSEINVQEVAVLAPYLVALALGILRLGELSACVAAALERKCLAVATNGIIAVNEPKNEEKYLGQFPVSFGAIAPFMADLDTTDGRGNVYYREDSSSDVLQLASDYIKGGFPETAFDPSSVVIVTWKLVAPYQGSGEDLTLEEKVNVNESSKKCWTHVQLMHNTVIYCFEGLNSFVSLAGVGLHGLKFYNGRISNSNLQFIENSKQCVFRYHTDVQQTCANNRHQCSVHAICTDYPNGFCCSCIAGYKGNGRQCVAEGSPQRVNGKVKGRIFVGNNPVPVTFENTDLHSYVVMNHGRAYTAISTIPEALGYSLLPLASIGGVIGWMFAVEQQGYKNGFSITGGEFTRQTEVTFLGNNEKLVIKQKFSGIDEHGHLTISTEMEGRVPEVPSGASVHIEPYTELYHTSSSVITSSSTREYTVTEPERDGVASTYTGAYQWRQTISFDECIHDDSLHAASATQQLSVDSIFVLYNRDEQILRYAMSNSIGPISGISLKCTPRVQFYCMLESLHNILDIDECSEQPGLCGSNTVCNNQPGTYRCECVDGYQFAADGRTCYAVNHCQMGTHGCDIPQRAQCMYTGGSAYICTCLPGFSGDGRACEDIDECQQGHCHPDAFCYNTPGSFSCQCKAGYRGDGFQCVLGGKILYKNGTGPRGKEAKSSRTEEGGCLYKLASALCFNVDKVIIGVAYDCMDKMVYWTDISGPSISRASLHGGEPTTIIRTDLGSPEGIALDHLGRNIFWTDSQLDRIEVARLDGRQRRILFDTGLVNPRAIVVDPVRGNLYWTDWNREAPKIETSYMDGTNRRILVKDDLGLPNGLTFDPYSSMLCWVDAGKLLVSQVGSMAYFSLWLLYFKYTPKPVSICGSFALGRQRFLPDALSGAHMRHTKGLCNEKHGLLCRY</sequence>
<evidence type="ECO:0000256" key="11">
    <source>
        <dbReference type="ARBA" id="ARBA00023180"/>
    </source>
</evidence>
<dbReference type="GO" id="GO:0005509">
    <property type="term" value="F:calcium ion binding"/>
    <property type="evidence" value="ECO:0007669"/>
    <property type="project" value="InterPro"/>
</dbReference>
<dbReference type="InterPro" id="IPR011042">
    <property type="entry name" value="6-blade_b-propeller_TolB-like"/>
</dbReference>
<reference evidence="17" key="1">
    <citation type="submission" date="2025-08" db="UniProtKB">
        <authorList>
            <consortium name="Ensembl"/>
        </authorList>
    </citation>
    <scope>IDENTIFICATION</scope>
</reference>
<feature type="domain" description="EGF-like" evidence="14">
    <location>
        <begin position="518"/>
        <end position="560"/>
    </location>
</feature>
<evidence type="ECO:0000259" key="15">
    <source>
        <dbReference type="PROSITE" id="PS50993"/>
    </source>
</evidence>
<dbReference type="Pfam" id="PF07474">
    <property type="entry name" value="G2F"/>
    <property type="match status" value="1"/>
</dbReference>
<dbReference type="PROSITE" id="PS01187">
    <property type="entry name" value="EGF_CA"/>
    <property type="match status" value="1"/>
</dbReference>
<dbReference type="InterPro" id="IPR009017">
    <property type="entry name" value="GFP"/>
</dbReference>
<dbReference type="GO" id="GO:0060070">
    <property type="term" value="P:canonical Wnt signaling pathway"/>
    <property type="evidence" value="ECO:0007669"/>
    <property type="project" value="TreeGrafter"/>
</dbReference>
<keyword evidence="7" id="KW-0106">Calcium</keyword>
<dbReference type="InterPro" id="IPR026823">
    <property type="entry name" value="cEGF"/>
</dbReference>
<feature type="domain" description="NIDO" evidence="16">
    <location>
        <begin position="79"/>
        <end position="220"/>
    </location>
</feature>
<evidence type="ECO:0000259" key="16">
    <source>
        <dbReference type="PROSITE" id="PS51220"/>
    </source>
</evidence>
<evidence type="ECO:0000256" key="6">
    <source>
        <dbReference type="ARBA" id="ARBA00022737"/>
    </source>
</evidence>
<feature type="repeat" description="LDL-receptor class B" evidence="13">
    <location>
        <begin position="697"/>
        <end position="739"/>
    </location>
</feature>
<dbReference type="GO" id="GO:0007160">
    <property type="term" value="P:cell-matrix adhesion"/>
    <property type="evidence" value="ECO:0007669"/>
    <property type="project" value="InterPro"/>
</dbReference>
<dbReference type="SUPFAM" id="SSF63825">
    <property type="entry name" value="YWTD domain"/>
    <property type="match status" value="1"/>
</dbReference>
<evidence type="ECO:0000256" key="5">
    <source>
        <dbReference type="ARBA" id="ARBA00022729"/>
    </source>
</evidence>
<dbReference type="GO" id="GO:0005886">
    <property type="term" value="C:plasma membrane"/>
    <property type="evidence" value="ECO:0007669"/>
    <property type="project" value="TreeGrafter"/>
</dbReference>
<dbReference type="Pfam" id="PF00058">
    <property type="entry name" value="Ldl_recept_b"/>
    <property type="match status" value="3"/>
</dbReference>
<keyword evidence="3" id="KW-0272">Extracellular matrix</keyword>
<evidence type="ECO:0000256" key="7">
    <source>
        <dbReference type="ARBA" id="ARBA00022837"/>
    </source>
</evidence>
<dbReference type="PROSITE" id="PS00010">
    <property type="entry name" value="ASX_HYDROXYL"/>
    <property type="match status" value="2"/>
</dbReference>
<dbReference type="AlphaFoldDB" id="A0A8C9G883"/>
<evidence type="ECO:0000256" key="9">
    <source>
        <dbReference type="ARBA" id="ARBA00022889"/>
    </source>
</evidence>
<dbReference type="SMART" id="SM00135">
    <property type="entry name" value="LY"/>
    <property type="match status" value="4"/>
</dbReference>
<comment type="caution">
    <text evidence="12">Lacks conserved residue(s) required for the propagation of feature annotation.</text>
</comment>
<dbReference type="CDD" id="cd00255">
    <property type="entry name" value="nidG2"/>
    <property type="match status" value="1"/>
</dbReference>
<dbReference type="SMART" id="SM00682">
    <property type="entry name" value="G2F"/>
    <property type="match status" value="1"/>
</dbReference>
<dbReference type="Gene3D" id="2.10.25.10">
    <property type="entry name" value="Laminin"/>
    <property type="match status" value="3"/>
</dbReference>
<dbReference type="GO" id="GO:0017147">
    <property type="term" value="F:Wnt-protein binding"/>
    <property type="evidence" value="ECO:0007669"/>
    <property type="project" value="TreeGrafter"/>
</dbReference>
<keyword evidence="10" id="KW-1015">Disulfide bond</keyword>
<dbReference type="InterPro" id="IPR050778">
    <property type="entry name" value="Cueball_EGF_LRP_Nidogen"/>
</dbReference>
<keyword evidence="11" id="KW-0325">Glycoprotein</keyword>
<evidence type="ECO:0000256" key="4">
    <source>
        <dbReference type="ARBA" id="ARBA00022536"/>
    </source>
</evidence>
<keyword evidence="8" id="KW-0084">Basement membrane</keyword>
<dbReference type="PROSITE" id="PS50026">
    <property type="entry name" value="EGF_3"/>
    <property type="match status" value="3"/>
</dbReference>
<feature type="repeat" description="LDL-receptor class B" evidence="13">
    <location>
        <begin position="783"/>
        <end position="827"/>
    </location>
</feature>
<dbReference type="InterPro" id="IPR009030">
    <property type="entry name" value="Growth_fac_rcpt_cys_sf"/>
</dbReference>
<evidence type="ECO:0000256" key="1">
    <source>
        <dbReference type="ARBA" id="ARBA00004302"/>
    </source>
</evidence>
<dbReference type="InterPro" id="IPR000033">
    <property type="entry name" value="LDLR_classB_rpt"/>
</dbReference>
<dbReference type="InterPro" id="IPR000742">
    <property type="entry name" value="EGF"/>
</dbReference>
<feature type="domain" description="Nidogen G2 beta-barrel" evidence="15">
    <location>
        <begin position="263"/>
        <end position="500"/>
    </location>
</feature>
<keyword evidence="4 12" id="KW-0245">EGF-like domain</keyword>
<dbReference type="InterPro" id="IPR003886">
    <property type="entry name" value="NIDO_dom"/>
</dbReference>
<evidence type="ECO:0000256" key="8">
    <source>
        <dbReference type="ARBA" id="ARBA00022869"/>
    </source>
</evidence>
<feature type="domain" description="EGF-like" evidence="14">
    <location>
        <begin position="605"/>
        <end position="641"/>
    </location>
</feature>
<dbReference type="InterPro" id="IPR001881">
    <property type="entry name" value="EGF-like_Ca-bd_dom"/>
</dbReference>
<dbReference type="InterPro" id="IPR000152">
    <property type="entry name" value="EGF-type_Asp/Asn_hydroxyl_site"/>
</dbReference>
<dbReference type="SMART" id="SM00179">
    <property type="entry name" value="EGF_CA"/>
    <property type="match status" value="3"/>
</dbReference>
<dbReference type="SUPFAM" id="SSF57184">
    <property type="entry name" value="Growth factor receptor domain"/>
    <property type="match status" value="1"/>
</dbReference>
<dbReference type="Gene3D" id="2.120.10.30">
    <property type="entry name" value="TolB, C-terminal domain"/>
    <property type="match status" value="1"/>
</dbReference>
<dbReference type="SMART" id="SM00181">
    <property type="entry name" value="EGF"/>
    <property type="match status" value="4"/>
</dbReference>
<evidence type="ECO:0000256" key="2">
    <source>
        <dbReference type="ARBA" id="ARBA00022525"/>
    </source>
</evidence>
<comment type="subcellular location">
    <subcellularLocation>
        <location evidence="1">Secreted</location>
        <location evidence="1">Extracellular space</location>
        <location evidence="1">Extracellular matrix</location>
        <location evidence="1">Basement membrane</location>
    </subcellularLocation>
</comment>
<keyword evidence="2" id="KW-0964">Secreted</keyword>
<dbReference type="Ensembl" id="ENSPSTT00000027610.1">
    <property type="protein sequence ID" value="ENSPSTP00000026246.1"/>
    <property type="gene ID" value="ENSPSTG00000019243.1"/>
</dbReference>
<organism evidence="17 18">
    <name type="scientific">Pavo cristatus</name>
    <name type="common">Indian peafowl</name>
    <name type="synonym">Blue peafowl</name>
    <dbReference type="NCBI Taxonomy" id="9049"/>
    <lineage>
        <taxon>Eukaryota</taxon>
        <taxon>Metazoa</taxon>
        <taxon>Chordata</taxon>
        <taxon>Craniata</taxon>
        <taxon>Vertebrata</taxon>
        <taxon>Euteleostomi</taxon>
        <taxon>Archelosauria</taxon>
        <taxon>Archosauria</taxon>
        <taxon>Dinosauria</taxon>
        <taxon>Saurischia</taxon>
        <taxon>Theropoda</taxon>
        <taxon>Coelurosauria</taxon>
        <taxon>Aves</taxon>
        <taxon>Neognathae</taxon>
        <taxon>Galloanserae</taxon>
        <taxon>Galliformes</taxon>
        <taxon>Phasianidae</taxon>
        <taxon>Phasianinae</taxon>
        <taxon>Pavo</taxon>
    </lineage>
</organism>
<dbReference type="InterPro" id="IPR049883">
    <property type="entry name" value="NOTCH1_EGF-like"/>
</dbReference>
<proteinExistence type="predicted"/>
<evidence type="ECO:0000259" key="14">
    <source>
        <dbReference type="PROSITE" id="PS50026"/>
    </source>
</evidence>
<evidence type="ECO:0000256" key="12">
    <source>
        <dbReference type="PROSITE-ProRule" id="PRU00076"/>
    </source>
</evidence>
<dbReference type="CDD" id="cd00054">
    <property type="entry name" value="EGF_CA"/>
    <property type="match status" value="2"/>
</dbReference>
<dbReference type="InterPro" id="IPR006605">
    <property type="entry name" value="G2_nidogen/fibulin_G2F"/>
</dbReference>
<dbReference type="PANTHER" id="PTHR46513:SF6">
    <property type="entry name" value="NIDOGEN-1"/>
    <property type="match status" value="1"/>
</dbReference>
<reference evidence="17" key="2">
    <citation type="submission" date="2025-09" db="UniProtKB">
        <authorList>
            <consortium name="Ensembl"/>
        </authorList>
    </citation>
    <scope>IDENTIFICATION</scope>
</reference>
<dbReference type="SUPFAM" id="SSF54511">
    <property type="entry name" value="GFP-like"/>
    <property type="match status" value="1"/>
</dbReference>
<dbReference type="Pfam" id="PF12947">
    <property type="entry name" value="EGF_3"/>
    <property type="match status" value="2"/>
</dbReference>
<dbReference type="PANTHER" id="PTHR46513">
    <property type="entry name" value="VITELLOGENIN RECEPTOR-LIKE PROTEIN-RELATED-RELATED"/>
    <property type="match status" value="1"/>
</dbReference>
<dbReference type="PROSITE" id="PS50993">
    <property type="entry name" value="NIDOGEN_G2"/>
    <property type="match status" value="1"/>
</dbReference>
<dbReference type="FunFam" id="2.10.25.10:FF:000270">
    <property type="entry name" value="Nidogen 1"/>
    <property type="match status" value="1"/>
</dbReference>
<dbReference type="FunFam" id="2.120.10.30:FF:000241">
    <property type="entry name" value="Low-density lipoprotein receptor-related protein 6"/>
    <property type="match status" value="1"/>
</dbReference>
<dbReference type="Proteomes" id="UP000694428">
    <property type="component" value="Unplaced"/>
</dbReference>
<dbReference type="Gene3D" id="2.40.155.10">
    <property type="entry name" value="Green fluorescent protein"/>
    <property type="match status" value="1"/>
</dbReference>
<keyword evidence="6" id="KW-0677">Repeat</keyword>
<keyword evidence="9" id="KW-0130">Cell adhesion</keyword>
<feature type="domain" description="EGF-like" evidence="14">
    <location>
        <begin position="561"/>
        <end position="604"/>
    </location>
</feature>
<evidence type="ECO:0000313" key="18">
    <source>
        <dbReference type="Proteomes" id="UP000694428"/>
    </source>
</evidence>
<dbReference type="Pfam" id="PF06119">
    <property type="entry name" value="NIDO"/>
    <property type="match status" value="1"/>
</dbReference>
<evidence type="ECO:0000256" key="10">
    <source>
        <dbReference type="ARBA" id="ARBA00023157"/>
    </source>
</evidence>
<dbReference type="GO" id="GO:0005604">
    <property type="term" value="C:basement membrane"/>
    <property type="evidence" value="ECO:0007669"/>
    <property type="project" value="UniProtKB-SubCell"/>
</dbReference>
<feature type="repeat" description="LDL-receptor class B" evidence="13">
    <location>
        <begin position="740"/>
        <end position="782"/>
    </location>
</feature>